<dbReference type="Gene3D" id="1.10.150.240">
    <property type="entry name" value="Putative phosphatase, domain 2"/>
    <property type="match status" value="1"/>
</dbReference>
<proteinExistence type="predicted"/>
<accession>A0ABU0H4J4</accession>
<organism evidence="1 2">
    <name type="scientific">Kaistia dalseonensis</name>
    <dbReference type="NCBI Taxonomy" id="410840"/>
    <lineage>
        <taxon>Bacteria</taxon>
        <taxon>Pseudomonadati</taxon>
        <taxon>Pseudomonadota</taxon>
        <taxon>Alphaproteobacteria</taxon>
        <taxon>Hyphomicrobiales</taxon>
        <taxon>Kaistiaceae</taxon>
        <taxon>Kaistia</taxon>
    </lineage>
</organism>
<dbReference type="SUPFAM" id="SSF56784">
    <property type="entry name" value="HAD-like"/>
    <property type="match status" value="1"/>
</dbReference>
<dbReference type="RefSeq" id="WP_266347566.1">
    <property type="nucleotide sequence ID" value="NZ_JAPKNG010000001.1"/>
</dbReference>
<dbReference type="EMBL" id="JAUSVO010000001">
    <property type="protein sequence ID" value="MDQ0436675.1"/>
    <property type="molecule type" value="Genomic_DNA"/>
</dbReference>
<comment type="caution">
    <text evidence="1">The sequence shown here is derived from an EMBL/GenBank/DDBJ whole genome shotgun (WGS) entry which is preliminary data.</text>
</comment>
<gene>
    <name evidence="1" type="ORF">QO014_001045</name>
</gene>
<evidence type="ECO:0000313" key="1">
    <source>
        <dbReference type="EMBL" id="MDQ0436675.1"/>
    </source>
</evidence>
<dbReference type="Pfam" id="PF00702">
    <property type="entry name" value="Hydrolase"/>
    <property type="match status" value="1"/>
</dbReference>
<dbReference type="InterPro" id="IPR036412">
    <property type="entry name" value="HAD-like_sf"/>
</dbReference>
<dbReference type="PROSITE" id="PS01228">
    <property type="entry name" value="COF_1"/>
    <property type="match status" value="1"/>
</dbReference>
<protein>
    <submittedName>
        <fullName evidence="1">Sugar-phosphatase</fullName>
        <ecNumber evidence="1">3.1.3.23</ecNumber>
    </submittedName>
</protein>
<name>A0ABU0H4J4_9HYPH</name>
<evidence type="ECO:0000313" key="2">
    <source>
        <dbReference type="Proteomes" id="UP001241603"/>
    </source>
</evidence>
<keyword evidence="2" id="KW-1185">Reference proteome</keyword>
<dbReference type="InterPro" id="IPR006439">
    <property type="entry name" value="HAD-SF_hydro_IA"/>
</dbReference>
<dbReference type="InterPro" id="IPR023198">
    <property type="entry name" value="PGP-like_dom2"/>
</dbReference>
<dbReference type="Gene3D" id="3.40.50.1000">
    <property type="entry name" value="HAD superfamily/HAD-like"/>
    <property type="match status" value="1"/>
</dbReference>
<dbReference type="PANTHER" id="PTHR43481:SF4">
    <property type="entry name" value="GLYCEROL-1-PHOSPHATE PHOSPHOHYDROLASE 1-RELATED"/>
    <property type="match status" value="1"/>
</dbReference>
<sequence>MAGISLIEGRAFAALLFDMDGTVLTSIAAAERIWTRWASAHGLDVAAFLPTMHGKRAVDTVRGLDLPGVDAEQEAAAISEAEMADVEGVDSIPGAIPFLSALPPERWAIVTSAPRALAEVRLAAAGIALPRLMITAEDVTRGKPHPDGYRLAADRLGYDIGDCLIFEDAPAGIAAAEASGGTVVVISATHIQPLDTPHTTIAGFDELSPSSDAAGIWIGQGPRLFEQ</sequence>
<dbReference type="Proteomes" id="UP001241603">
    <property type="component" value="Unassembled WGS sequence"/>
</dbReference>
<dbReference type="EC" id="3.1.3.23" evidence="1"/>
<keyword evidence="1" id="KW-0378">Hydrolase</keyword>
<dbReference type="NCBIfam" id="TIGR01509">
    <property type="entry name" value="HAD-SF-IA-v3"/>
    <property type="match status" value="1"/>
</dbReference>
<dbReference type="GO" id="GO:0050308">
    <property type="term" value="F:sugar-phosphatase activity"/>
    <property type="evidence" value="ECO:0007669"/>
    <property type="project" value="UniProtKB-EC"/>
</dbReference>
<dbReference type="SFLD" id="SFLDG01129">
    <property type="entry name" value="C1.5:_HAD__Beta-PGM__Phosphata"/>
    <property type="match status" value="1"/>
</dbReference>
<reference evidence="1 2" key="1">
    <citation type="submission" date="2023-07" db="EMBL/GenBank/DDBJ databases">
        <title>Genomic Encyclopedia of Type Strains, Phase IV (KMG-IV): sequencing the most valuable type-strain genomes for metagenomic binning, comparative biology and taxonomic classification.</title>
        <authorList>
            <person name="Goeker M."/>
        </authorList>
    </citation>
    <scope>NUCLEOTIDE SEQUENCE [LARGE SCALE GENOMIC DNA]</scope>
    <source>
        <strain evidence="1 2">B6-8</strain>
    </source>
</reference>
<dbReference type="InterPro" id="IPR051806">
    <property type="entry name" value="HAD-like_SPP"/>
</dbReference>
<dbReference type="InterPro" id="IPR023214">
    <property type="entry name" value="HAD_sf"/>
</dbReference>
<dbReference type="PANTHER" id="PTHR43481">
    <property type="entry name" value="FRUCTOSE-1-PHOSPHATE PHOSPHATASE"/>
    <property type="match status" value="1"/>
</dbReference>
<dbReference type="SFLD" id="SFLDS00003">
    <property type="entry name" value="Haloacid_Dehalogenase"/>
    <property type="match status" value="1"/>
</dbReference>